<comment type="caution">
    <text evidence="2">The sequence shown here is derived from an EMBL/GenBank/DDBJ whole genome shotgun (WGS) entry which is preliminary data.</text>
</comment>
<name>A0ABQ8KF82_9APHY</name>
<protein>
    <recommendedName>
        <fullName evidence="4">DUF4384 domain-containing protein</fullName>
    </recommendedName>
</protein>
<feature type="region of interest" description="Disordered" evidence="1">
    <location>
        <begin position="211"/>
        <end position="272"/>
    </location>
</feature>
<accession>A0ABQ8KF82</accession>
<gene>
    <name evidence="2" type="ORF">C8Q71DRAFT_761601</name>
</gene>
<dbReference type="Proteomes" id="UP000814176">
    <property type="component" value="Unassembled WGS sequence"/>
</dbReference>
<organism evidence="2 3">
    <name type="scientific">Rhodofomes roseus</name>
    <dbReference type="NCBI Taxonomy" id="34475"/>
    <lineage>
        <taxon>Eukaryota</taxon>
        <taxon>Fungi</taxon>
        <taxon>Dikarya</taxon>
        <taxon>Basidiomycota</taxon>
        <taxon>Agaricomycotina</taxon>
        <taxon>Agaricomycetes</taxon>
        <taxon>Polyporales</taxon>
        <taxon>Rhodofomes</taxon>
    </lineage>
</organism>
<dbReference type="GeneID" id="72004612"/>
<sequence length="272" mass="30053">MTEYDYSPEAYERYHAKMSKIQDWAQSVPTHTRLANPFTTATHAPARPQSIVSSVGPSPSVRGQQRIQLRPLHIPDNHTRREPSPHQSSHRRGHTVAAVAPPPPVPLGIPPSVDYRQYIQPQPQRPRPHPARSSTAPPNQPVPFPSGAGPSRQHARATYPSDRTHQVQQGSTYRLAYEPGREYVLQPRPGQAYMIVPPNGGRVQILHDPNTQVSYAKGSRGTGSSGSSRSPTKPPLLKRFLASISPTGTSNRGPPRSGQPPRRLRRHSTSHF</sequence>
<proteinExistence type="predicted"/>
<keyword evidence="3" id="KW-1185">Reference proteome</keyword>
<evidence type="ECO:0000256" key="1">
    <source>
        <dbReference type="SAM" id="MobiDB-lite"/>
    </source>
</evidence>
<evidence type="ECO:0000313" key="2">
    <source>
        <dbReference type="EMBL" id="KAH9836284.1"/>
    </source>
</evidence>
<feature type="region of interest" description="Disordered" evidence="1">
    <location>
        <begin position="35"/>
        <end position="175"/>
    </location>
</feature>
<feature type="compositionally biased region" description="Pro residues" evidence="1">
    <location>
        <begin position="100"/>
        <end position="109"/>
    </location>
</feature>
<dbReference type="RefSeq" id="XP_047778569.1">
    <property type="nucleotide sequence ID" value="XM_047923880.1"/>
</dbReference>
<dbReference type="EMBL" id="JADCUA010000011">
    <property type="protein sequence ID" value="KAH9836284.1"/>
    <property type="molecule type" value="Genomic_DNA"/>
</dbReference>
<feature type="compositionally biased region" description="Basic residues" evidence="1">
    <location>
        <begin position="262"/>
        <end position="272"/>
    </location>
</feature>
<feature type="compositionally biased region" description="Low complexity" evidence="1">
    <location>
        <begin position="48"/>
        <end position="61"/>
    </location>
</feature>
<evidence type="ECO:0008006" key="4">
    <source>
        <dbReference type="Google" id="ProtNLM"/>
    </source>
</evidence>
<reference evidence="2 3" key="1">
    <citation type="journal article" date="2021" name="Environ. Microbiol.">
        <title>Gene family expansions and transcriptome signatures uncover fungal adaptations to wood decay.</title>
        <authorList>
            <person name="Hage H."/>
            <person name="Miyauchi S."/>
            <person name="Viragh M."/>
            <person name="Drula E."/>
            <person name="Min B."/>
            <person name="Chaduli D."/>
            <person name="Navarro D."/>
            <person name="Favel A."/>
            <person name="Norest M."/>
            <person name="Lesage-Meessen L."/>
            <person name="Balint B."/>
            <person name="Merenyi Z."/>
            <person name="de Eugenio L."/>
            <person name="Morin E."/>
            <person name="Martinez A.T."/>
            <person name="Baldrian P."/>
            <person name="Stursova M."/>
            <person name="Martinez M.J."/>
            <person name="Novotny C."/>
            <person name="Magnuson J.K."/>
            <person name="Spatafora J.W."/>
            <person name="Maurice S."/>
            <person name="Pangilinan J."/>
            <person name="Andreopoulos W."/>
            <person name="LaButti K."/>
            <person name="Hundley H."/>
            <person name="Na H."/>
            <person name="Kuo A."/>
            <person name="Barry K."/>
            <person name="Lipzen A."/>
            <person name="Henrissat B."/>
            <person name="Riley R."/>
            <person name="Ahrendt S."/>
            <person name="Nagy L.G."/>
            <person name="Grigoriev I.V."/>
            <person name="Martin F."/>
            <person name="Rosso M.N."/>
        </authorList>
    </citation>
    <scope>NUCLEOTIDE SEQUENCE [LARGE SCALE GENOMIC DNA]</scope>
    <source>
        <strain evidence="2 3">CIRM-BRFM 1785</strain>
    </source>
</reference>
<evidence type="ECO:0000313" key="3">
    <source>
        <dbReference type="Proteomes" id="UP000814176"/>
    </source>
</evidence>
<feature type="compositionally biased region" description="Basic and acidic residues" evidence="1">
    <location>
        <begin position="73"/>
        <end position="84"/>
    </location>
</feature>
<feature type="compositionally biased region" description="Low complexity" evidence="1">
    <location>
        <begin position="252"/>
        <end position="261"/>
    </location>
</feature>